<accession>A0A344LWP6</accession>
<dbReference type="KEGG" id="ffl:HYN86_17740"/>
<keyword evidence="2" id="KW-1185">Reference proteome</keyword>
<sequence length="66" mass="7840">MFQVSSFRFQVSGFLRFEYNFTAKHAKFFNKRGFEKTEKVRKALRKKLCELCVNISAFAVKKNLEP</sequence>
<evidence type="ECO:0000313" key="2">
    <source>
        <dbReference type="Proteomes" id="UP000251561"/>
    </source>
</evidence>
<reference evidence="1 2" key="1">
    <citation type="submission" date="2018-06" db="EMBL/GenBank/DDBJ databases">
        <title>Genome sequencing of Flavobacterium.</title>
        <authorList>
            <person name="Baek M.-G."/>
            <person name="Yi H."/>
        </authorList>
    </citation>
    <scope>NUCLEOTIDE SEQUENCE [LARGE SCALE GENOMIC DNA]</scope>
    <source>
        <strain evidence="1 2">HYN0086</strain>
    </source>
</reference>
<protein>
    <submittedName>
        <fullName evidence="1">Uncharacterized protein</fullName>
    </submittedName>
</protein>
<proteinExistence type="predicted"/>
<dbReference type="Proteomes" id="UP000251561">
    <property type="component" value="Chromosome"/>
</dbReference>
<evidence type="ECO:0000313" key="1">
    <source>
        <dbReference type="EMBL" id="AXB58338.1"/>
    </source>
</evidence>
<dbReference type="AlphaFoldDB" id="A0A344LWP6"/>
<gene>
    <name evidence="1" type="ORF">HYN86_17740</name>
</gene>
<organism evidence="1 2">
    <name type="scientific">Flavobacterium fluviale</name>
    <dbReference type="NCBI Taxonomy" id="2249356"/>
    <lineage>
        <taxon>Bacteria</taxon>
        <taxon>Pseudomonadati</taxon>
        <taxon>Bacteroidota</taxon>
        <taxon>Flavobacteriia</taxon>
        <taxon>Flavobacteriales</taxon>
        <taxon>Flavobacteriaceae</taxon>
        <taxon>Flavobacterium</taxon>
    </lineage>
</organism>
<dbReference type="EMBL" id="CP030261">
    <property type="protein sequence ID" value="AXB58338.1"/>
    <property type="molecule type" value="Genomic_DNA"/>
</dbReference>
<name>A0A344LWP6_9FLAO</name>